<dbReference type="Gene3D" id="2.40.160.10">
    <property type="entry name" value="Porin"/>
    <property type="match status" value="1"/>
</dbReference>
<reference evidence="2 3" key="1">
    <citation type="journal article" date="2017" name="Front. Microbiol.">
        <title>Comparative Genomic Analysis of the Class Epsilonproteobacteria and Proposed Reclassification to Epsilonbacteraeota (phyl. nov.).</title>
        <authorList>
            <person name="Waite D.W."/>
            <person name="Vanwonterghem I."/>
            <person name="Rinke C."/>
            <person name="Parks D.H."/>
            <person name="Zhang Y."/>
            <person name="Takai K."/>
            <person name="Sievert S.M."/>
            <person name="Simon J."/>
            <person name="Campbell B.J."/>
            <person name="Hanson T.E."/>
            <person name="Woyke T."/>
            <person name="Klotz M.G."/>
            <person name="Hugenholtz P."/>
        </authorList>
    </citation>
    <scope>NUCLEOTIDE SEQUENCE [LARGE SCALE GENOMIC DNA]</scope>
    <source>
        <strain evidence="2">UBA11420</strain>
    </source>
</reference>
<organism evidence="2 3">
    <name type="scientific">Sulfurospirillum cavolei</name>
    <dbReference type="NCBI Taxonomy" id="366522"/>
    <lineage>
        <taxon>Bacteria</taxon>
        <taxon>Pseudomonadati</taxon>
        <taxon>Campylobacterota</taxon>
        <taxon>Epsilonproteobacteria</taxon>
        <taxon>Campylobacterales</taxon>
        <taxon>Sulfurospirillaceae</taxon>
        <taxon>Sulfurospirillum</taxon>
    </lineage>
</organism>
<feature type="chain" id="PRO_5013716486" description="Porin" evidence="1">
    <location>
        <begin position="22"/>
        <end position="388"/>
    </location>
</feature>
<dbReference type="EMBL" id="DLUG01000047">
    <property type="protein sequence ID" value="DAB37060.1"/>
    <property type="molecule type" value="Genomic_DNA"/>
</dbReference>
<comment type="caution">
    <text evidence="2">The sequence shown here is derived from an EMBL/GenBank/DDBJ whole genome shotgun (WGS) entry which is preliminary data.</text>
</comment>
<keyword evidence="1" id="KW-0732">Signal</keyword>
<evidence type="ECO:0008006" key="4">
    <source>
        <dbReference type="Google" id="ProtNLM"/>
    </source>
</evidence>
<accession>A0A2D3WD99</accession>
<proteinExistence type="predicted"/>
<dbReference type="NCBIfam" id="NF033922">
    <property type="entry name" value="opr_porin_1"/>
    <property type="match status" value="1"/>
</dbReference>
<name>A0A2D3WD99_9BACT</name>
<sequence length="388" mass="41995">MKYTYSRIVGALVLGGTLGFAADAGNLEEALSQGEISASVGVYGQYSNHQGGTKDSGFSNGFTEIGFETAPLYGVSLGVRGFGSAKIGEKEDGDYKAEGAIEDNAVLSEAFIKIEHEGMGKVVLGRQAVDFNWLTDYIEGASVELSALQNLVVTMAWARKYAVVGFDEVSEKFGKINEDDGLYMLEVKYTPIEALELNPYVYYGENLFGAYGMKAVLSLEPSDALKTTTMLHYAKINSDATTEEDDGSGAMVEVNVKNGSFMQAEQGFEFAGALLALGYVKVDKDGLGGLGEAGDQMPLEDGNHIFDDNARTPYIRAEYEIEGVKLSALYAQTKYDDAGLSLKEKELDLSVGYEIIKNLEASLIYVNVDNDAKSDSYNAFKALVQYTF</sequence>
<dbReference type="InterPro" id="IPR023614">
    <property type="entry name" value="Porin_dom_sf"/>
</dbReference>
<dbReference type="NCBIfam" id="NF033923">
    <property type="entry name" value="opr_proin_2"/>
    <property type="match status" value="1"/>
</dbReference>
<evidence type="ECO:0000256" key="1">
    <source>
        <dbReference type="SAM" id="SignalP"/>
    </source>
</evidence>
<evidence type="ECO:0000313" key="3">
    <source>
        <dbReference type="Proteomes" id="UP000231638"/>
    </source>
</evidence>
<dbReference type="AlphaFoldDB" id="A0A2D3WD99"/>
<gene>
    <name evidence="2" type="ORF">CFH80_01655</name>
</gene>
<dbReference type="SUPFAM" id="SSF56935">
    <property type="entry name" value="Porins"/>
    <property type="match status" value="1"/>
</dbReference>
<evidence type="ECO:0000313" key="2">
    <source>
        <dbReference type="EMBL" id="DAB37060.1"/>
    </source>
</evidence>
<dbReference type="Proteomes" id="UP000231638">
    <property type="component" value="Unassembled WGS sequence"/>
</dbReference>
<protein>
    <recommendedName>
        <fullName evidence="4">Porin</fullName>
    </recommendedName>
</protein>
<feature type="signal peptide" evidence="1">
    <location>
        <begin position="1"/>
        <end position="21"/>
    </location>
</feature>